<comment type="similarity">
    <text evidence="1">Belongs to the GerABKA family.</text>
</comment>
<evidence type="ECO:0000256" key="4">
    <source>
        <dbReference type="SAM" id="Phobius"/>
    </source>
</evidence>
<dbReference type="Proteomes" id="UP000467637">
    <property type="component" value="Unassembled WGS sequence"/>
</dbReference>
<feature type="transmembrane region" description="Helical" evidence="4">
    <location>
        <begin position="391"/>
        <end position="417"/>
    </location>
</feature>
<reference evidence="5 6" key="1">
    <citation type="submission" date="2019-12" db="EMBL/GenBank/DDBJ databases">
        <authorList>
            <person name="Huq M.A."/>
        </authorList>
    </citation>
    <scope>NUCLEOTIDE SEQUENCE [LARGE SCALE GENOMIC DNA]</scope>
    <source>
        <strain evidence="5 6">MAH-34</strain>
    </source>
</reference>
<name>A0ABW9UI60_9BACL</name>
<proteinExistence type="inferred from homology"/>
<sequence length="439" mass="48484">MPNAHVDMIAYLKEKFKHGTDFVIEELKDESGTSFVVFYLASLVDSTQIAIHLKRLRWDKPETYTSVEGKSNLSKEELVHEILGNRVVVVHAKGNMSLQMKTRNVSRSIDSPQSESSIESSEDSFTESAITNLGILRTHLQSSNLVLSTVALGNIRKRYISIGYMRDTDGESLAQEVNALLSSTDMDILSIHDLAKALGQRRWGPFSMFTSTQLPEQTASFLMRGRIVLFLDQHPYALITPPYIVDLFAAYYDRNIPGLLAVLNVALRLIGILVALIVPGLYVALVSINPELLDINLALAVARSREGVPYPALIEMLLMSIIIDIMVAASIRLPKSIGPTITMVGGIILGQAAVQAKLVSNLLLIVLAATIISNFNMIGIQNSLVIRLFKYLNVVLGAILGLVGILTGLVFFIFYMARITTFRRPYLRIPSESAGEDYE</sequence>
<protein>
    <submittedName>
        <fullName evidence="5">Spore gernimation protein GerA</fullName>
    </submittedName>
</protein>
<dbReference type="PANTHER" id="PTHR22550">
    <property type="entry name" value="SPORE GERMINATION PROTEIN"/>
    <property type="match status" value="1"/>
</dbReference>
<dbReference type="RefSeq" id="WP_157326164.1">
    <property type="nucleotide sequence ID" value="NZ_WSEM01000039.1"/>
</dbReference>
<dbReference type="PIRSF" id="PIRSF005690">
    <property type="entry name" value="GerBA"/>
    <property type="match status" value="1"/>
</dbReference>
<organism evidence="5 6">
    <name type="scientific">Paenibacillus anseongense</name>
    <dbReference type="NCBI Taxonomy" id="2682845"/>
    <lineage>
        <taxon>Bacteria</taxon>
        <taxon>Bacillati</taxon>
        <taxon>Bacillota</taxon>
        <taxon>Bacilli</taxon>
        <taxon>Bacillales</taxon>
        <taxon>Paenibacillaceae</taxon>
        <taxon>Paenibacillus</taxon>
    </lineage>
</organism>
<accession>A0ABW9UI60</accession>
<dbReference type="EMBL" id="WSEM01000039">
    <property type="protein sequence ID" value="MVQ39849.1"/>
    <property type="molecule type" value="Genomic_DNA"/>
</dbReference>
<feature type="compositionally biased region" description="Low complexity" evidence="3">
    <location>
        <begin position="106"/>
        <end position="119"/>
    </location>
</feature>
<feature type="transmembrane region" description="Helical" evidence="4">
    <location>
        <begin position="308"/>
        <end position="329"/>
    </location>
</feature>
<dbReference type="InterPro" id="IPR004995">
    <property type="entry name" value="Spore_Ger"/>
</dbReference>
<evidence type="ECO:0000313" key="6">
    <source>
        <dbReference type="Proteomes" id="UP000467637"/>
    </source>
</evidence>
<feature type="transmembrane region" description="Helical" evidence="4">
    <location>
        <begin position="360"/>
        <end position="379"/>
    </location>
</feature>
<dbReference type="Pfam" id="PF03323">
    <property type="entry name" value="GerA"/>
    <property type="match status" value="1"/>
</dbReference>
<evidence type="ECO:0000256" key="1">
    <source>
        <dbReference type="ARBA" id="ARBA00005278"/>
    </source>
</evidence>
<feature type="region of interest" description="Disordered" evidence="3">
    <location>
        <begin position="104"/>
        <end position="123"/>
    </location>
</feature>
<keyword evidence="4" id="KW-1133">Transmembrane helix</keyword>
<keyword evidence="6" id="KW-1185">Reference proteome</keyword>
<evidence type="ECO:0000256" key="3">
    <source>
        <dbReference type="SAM" id="MobiDB-lite"/>
    </source>
</evidence>
<keyword evidence="2 4" id="KW-0472">Membrane</keyword>
<dbReference type="InterPro" id="IPR050768">
    <property type="entry name" value="UPF0353/GerABKA_families"/>
</dbReference>
<dbReference type="PANTHER" id="PTHR22550:SF5">
    <property type="entry name" value="LEUCINE ZIPPER PROTEIN 4"/>
    <property type="match status" value="1"/>
</dbReference>
<keyword evidence="4" id="KW-0812">Transmembrane</keyword>
<comment type="caution">
    <text evidence="5">The sequence shown here is derived from an EMBL/GenBank/DDBJ whole genome shotgun (WGS) entry which is preliminary data.</text>
</comment>
<gene>
    <name evidence="5" type="ORF">GON05_35220</name>
</gene>
<feature type="transmembrane region" description="Helical" evidence="4">
    <location>
        <begin position="265"/>
        <end position="288"/>
    </location>
</feature>
<evidence type="ECO:0000256" key="2">
    <source>
        <dbReference type="ARBA" id="ARBA00023136"/>
    </source>
</evidence>
<evidence type="ECO:0000313" key="5">
    <source>
        <dbReference type="EMBL" id="MVQ39849.1"/>
    </source>
</evidence>